<sequence length="75" mass="8920">MYPNDSYRKRYTEDFKKMIIEVYNSGKPVLDIWIEYGITTATLYKLIKNPPSNDPKKVIENLEPLITSLKKIRKR</sequence>
<dbReference type="InterPro" id="IPR009057">
    <property type="entry name" value="Homeodomain-like_sf"/>
</dbReference>
<organism evidence="1 2">
    <name type="scientific">Clostridium zeae</name>
    <dbReference type="NCBI Taxonomy" id="2759022"/>
    <lineage>
        <taxon>Bacteria</taxon>
        <taxon>Bacillati</taxon>
        <taxon>Bacillota</taxon>
        <taxon>Clostridia</taxon>
        <taxon>Eubacteriales</taxon>
        <taxon>Clostridiaceae</taxon>
        <taxon>Clostridium</taxon>
    </lineage>
</organism>
<evidence type="ECO:0000313" key="2">
    <source>
        <dbReference type="Proteomes" id="UP000663802"/>
    </source>
</evidence>
<evidence type="ECO:0008006" key="3">
    <source>
        <dbReference type="Google" id="ProtNLM"/>
    </source>
</evidence>
<gene>
    <name evidence="1" type="ORF">CSC2_01360</name>
</gene>
<dbReference type="Gene3D" id="1.10.10.60">
    <property type="entry name" value="Homeodomain-like"/>
    <property type="match status" value="1"/>
</dbReference>
<protein>
    <recommendedName>
        <fullName evidence="3">Transposase</fullName>
    </recommendedName>
</protein>
<dbReference type="Proteomes" id="UP000663802">
    <property type="component" value="Unassembled WGS sequence"/>
</dbReference>
<accession>A0ABQ1E4D6</accession>
<proteinExistence type="predicted"/>
<name>A0ABQ1E4D6_9CLOT</name>
<keyword evidence="2" id="KW-1185">Reference proteome</keyword>
<evidence type="ECO:0000313" key="1">
    <source>
        <dbReference type="EMBL" id="GFZ29610.1"/>
    </source>
</evidence>
<dbReference type="EMBL" id="BMBA01000001">
    <property type="protein sequence ID" value="GFZ29610.1"/>
    <property type="molecule type" value="Genomic_DNA"/>
</dbReference>
<dbReference type="SUPFAM" id="SSF46689">
    <property type="entry name" value="Homeodomain-like"/>
    <property type="match status" value="1"/>
</dbReference>
<reference evidence="1 2" key="1">
    <citation type="journal article" date="2021" name="Int. J. Syst. Evol. Microbiol.">
        <title>Clostridium zeae sp. nov., isolated from corn silage.</title>
        <authorList>
            <person name="Kobayashi H."/>
            <person name="Tanizawa Y."/>
            <person name="Yagura M."/>
            <person name="Sakamoto M."/>
            <person name="Ohkuma M."/>
            <person name="Tohno M."/>
        </authorList>
    </citation>
    <scope>NUCLEOTIDE SEQUENCE [LARGE SCALE GENOMIC DNA]</scope>
    <source>
        <strain evidence="1 2">CSC2</strain>
    </source>
</reference>
<comment type="caution">
    <text evidence="1">The sequence shown here is derived from an EMBL/GenBank/DDBJ whole genome shotgun (WGS) entry which is preliminary data.</text>
</comment>